<keyword evidence="5" id="KW-1185">Reference proteome</keyword>
<accession>A0A4S8MNI1</accession>
<feature type="transmembrane region" description="Helical" evidence="2">
    <location>
        <begin position="88"/>
        <end position="106"/>
    </location>
</feature>
<keyword evidence="2" id="KW-0472">Membrane</keyword>
<evidence type="ECO:0000313" key="4">
    <source>
        <dbReference type="EMBL" id="THV04507.1"/>
    </source>
</evidence>
<organism evidence="4 5">
    <name type="scientific">Dendrothele bispora (strain CBS 962.96)</name>
    <dbReference type="NCBI Taxonomy" id="1314807"/>
    <lineage>
        <taxon>Eukaryota</taxon>
        <taxon>Fungi</taxon>
        <taxon>Dikarya</taxon>
        <taxon>Basidiomycota</taxon>
        <taxon>Agaricomycotina</taxon>
        <taxon>Agaricomycetes</taxon>
        <taxon>Agaricomycetidae</taxon>
        <taxon>Agaricales</taxon>
        <taxon>Agaricales incertae sedis</taxon>
        <taxon>Dendrothele</taxon>
    </lineage>
</organism>
<feature type="transmembrane region" description="Helical" evidence="2">
    <location>
        <begin position="47"/>
        <end position="68"/>
    </location>
</feature>
<dbReference type="PROSITE" id="PS50800">
    <property type="entry name" value="SAP"/>
    <property type="match status" value="1"/>
</dbReference>
<evidence type="ECO:0000256" key="1">
    <source>
        <dbReference type="SAM" id="MobiDB-lite"/>
    </source>
</evidence>
<feature type="region of interest" description="Disordered" evidence="1">
    <location>
        <begin position="198"/>
        <end position="264"/>
    </location>
</feature>
<reference evidence="4 5" key="1">
    <citation type="journal article" date="2019" name="Nat. Ecol. Evol.">
        <title>Megaphylogeny resolves global patterns of mushroom evolution.</title>
        <authorList>
            <person name="Varga T."/>
            <person name="Krizsan K."/>
            <person name="Foldi C."/>
            <person name="Dima B."/>
            <person name="Sanchez-Garcia M."/>
            <person name="Sanchez-Ramirez S."/>
            <person name="Szollosi G.J."/>
            <person name="Szarkandi J.G."/>
            <person name="Papp V."/>
            <person name="Albert L."/>
            <person name="Andreopoulos W."/>
            <person name="Angelini C."/>
            <person name="Antonin V."/>
            <person name="Barry K.W."/>
            <person name="Bougher N.L."/>
            <person name="Buchanan P."/>
            <person name="Buyck B."/>
            <person name="Bense V."/>
            <person name="Catcheside P."/>
            <person name="Chovatia M."/>
            <person name="Cooper J."/>
            <person name="Damon W."/>
            <person name="Desjardin D."/>
            <person name="Finy P."/>
            <person name="Geml J."/>
            <person name="Haridas S."/>
            <person name="Hughes K."/>
            <person name="Justo A."/>
            <person name="Karasinski D."/>
            <person name="Kautmanova I."/>
            <person name="Kiss B."/>
            <person name="Kocsube S."/>
            <person name="Kotiranta H."/>
            <person name="LaButti K.M."/>
            <person name="Lechner B.E."/>
            <person name="Liimatainen K."/>
            <person name="Lipzen A."/>
            <person name="Lukacs Z."/>
            <person name="Mihaltcheva S."/>
            <person name="Morgado L.N."/>
            <person name="Niskanen T."/>
            <person name="Noordeloos M.E."/>
            <person name="Ohm R.A."/>
            <person name="Ortiz-Santana B."/>
            <person name="Ovrebo C."/>
            <person name="Racz N."/>
            <person name="Riley R."/>
            <person name="Savchenko A."/>
            <person name="Shiryaev A."/>
            <person name="Soop K."/>
            <person name="Spirin V."/>
            <person name="Szebenyi C."/>
            <person name="Tomsovsky M."/>
            <person name="Tulloss R.E."/>
            <person name="Uehling J."/>
            <person name="Grigoriev I.V."/>
            <person name="Vagvolgyi C."/>
            <person name="Papp T."/>
            <person name="Martin F.M."/>
            <person name="Miettinen O."/>
            <person name="Hibbett D.S."/>
            <person name="Nagy L.G."/>
        </authorList>
    </citation>
    <scope>NUCLEOTIDE SEQUENCE [LARGE SCALE GENOMIC DNA]</scope>
    <source>
        <strain evidence="4 5">CBS 962.96</strain>
    </source>
</reference>
<feature type="compositionally biased region" description="Basic and acidic residues" evidence="1">
    <location>
        <begin position="219"/>
        <end position="240"/>
    </location>
</feature>
<dbReference type="AlphaFoldDB" id="A0A4S8MNI1"/>
<dbReference type="Proteomes" id="UP000297245">
    <property type="component" value="Unassembled WGS sequence"/>
</dbReference>
<feature type="domain" description="SAP" evidence="3">
    <location>
        <begin position="162"/>
        <end position="196"/>
    </location>
</feature>
<dbReference type="OrthoDB" id="3049189at2759"/>
<evidence type="ECO:0000256" key="2">
    <source>
        <dbReference type="SAM" id="Phobius"/>
    </source>
</evidence>
<dbReference type="InterPro" id="IPR036361">
    <property type="entry name" value="SAP_dom_sf"/>
</dbReference>
<proteinExistence type="predicted"/>
<keyword evidence="2" id="KW-1133">Transmembrane helix</keyword>
<evidence type="ECO:0000259" key="3">
    <source>
        <dbReference type="PROSITE" id="PS50800"/>
    </source>
</evidence>
<gene>
    <name evidence="4" type="ORF">K435DRAFT_790898</name>
</gene>
<sequence length="407" mass="45017">MQKRVKNPGALTARVWVKMGFRDSGFFPEIDAPVTLGCSTTKRPVDYVICVSSSVFLPLRVIALAVGYALRALATPLVIAVPASISDLAVLFIVAFIAGFFLILVFQNSLEYTYRHGNPSPAPIKCAMAGSISAVTPKTQDPEDQLFTSPDKSGAGTFESPIYSLNKSELKTLCGDLNLKVSGNMLVLRTRLKEYSEQPSEWEKHGPIVRRKHKGARKAKVEGSESKKKSLLEERMEELRPSTAVTSRPTERSKDTRTEKQKEDHLPWAERVCAMFPDYQTPRNSVSKLALQASPKEDKINAKLDAIQTQLDNIAKIGTTTRPAFTSESEPFASVLHSQDSLSDIVTSAVVASAVVASAVITMLEHDTSGPNLQVLYKIINNQFSMNYYICFFEELQCFKRSSGFMY</sequence>
<dbReference type="EMBL" id="ML179055">
    <property type="protein sequence ID" value="THV04507.1"/>
    <property type="molecule type" value="Genomic_DNA"/>
</dbReference>
<evidence type="ECO:0000313" key="5">
    <source>
        <dbReference type="Proteomes" id="UP000297245"/>
    </source>
</evidence>
<name>A0A4S8MNI1_DENBC</name>
<dbReference type="Gene3D" id="1.10.720.30">
    <property type="entry name" value="SAP domain"/>
    <property type="match status" value="1"/>
</dbReference>
<keyword evidence="2" id="KW-0812">Transmembrane</keyword>
<dbReference type="InterPro" id="IPR003034">
    <property type="entry name" value="SAP_dom"/>
</dbReference>
<feature type="compositionally biased region" description="Basic and acidic residues" evidence="1">
    <location>
        <begin position="249"/>
        <end position="264"/>
    </location>
</feature>
<protein>
    <recommendedName>
        <fullName evidence="3">SAP domain-containing protein</fullName>
    </recommendedName>
</protein>
<feature type="compositionally biased region" description="Basic residues" evidence="1">
    <location>
        <begin position="207"/>
        <end position="218"/>
    </location>
</feature>